<organism evidence="3 4">
    <name type="scientific">Leptospira semungkisensis</name>
    <dbReference type="NCBI Taxonomy" id="2484985"/>
    <lineage>
        <taxon>Bacteria</taxon>
        <taxon>Pseudomonadati</taxon>
        <taxon>Spirochaetota</taxon>
        <taxon>Spirochaetia</taxon>
        <taxon>Leptospirales</taxon>
        <taxon>Leptospiraceae</taxon>
        <taxon>Leptospira</taxon>
    </lineage>
</organism>
<keyword evidence="4" id="KW-1185">Reference proteome</keyword>
<feature type="transmembrane region" description="Helical" evidence="1">
    <location>
        <begin position="140"/>
        <end position="162"/>
    </location>
</feature>
<comment type="caution">
    <text evidence="3">The sequence shown here is derived from an EMBL/GenBank/DDBJ whole genome shotgun (WGS) entry which is preliminary data.</text>
</comment>
<sequence length="248" mass="26914">MELFLSLALASFLNGLTGSIHCAAMCGPLAGSLGLKFANSGKKKNRILQLSYNSGRFFSYTTIGLLLGFLGEVTNLSLSKLLPMQEFAAWIGAIALLFFGVAYLLGKNPNVSPYFGKAVSRFLSPLLKNSNANDSSVRNITFLGFGFGLFTGLLPCGILYPVFIISYASGSPLVGAMIMAGFFLGTFPALFLVGMGFRSFASKLQPNRMKIVGAFILLLSLFMIFQRFHHQHSAEHGDNPSSMHEHHH</sequence>
<keyword evidence="1" id="KW-0472">Membrane</keyword>
<dbReference type="RefSeq" id="WP_135589546.1">
    <property type="nucleotide sequence ID" value="NZ_RQEP01000019.1"/>
</dbReference>
<feature type="transmembrane region" description="Helical" evidence="1">
    <location>
        <begin position="87"/>
        <end position="106"/>
    </location>
</feature>
<feature type="domain" description="Urease accessory protein UreH-like transmembrane" evidence="2">
    <location>
        <begin position="12"/>
        <end position="220"/>
    </location>
</feature>
<dbReference type="Proteomes" id="UP000297453">
    <property type="component" value="Unassembled WGS sequence"/>
</dbReference>
<keyword evidence="1" id="KW-1133">Transmembrane helix</keyword>
<gene>
    <name evidence="3" type="ORF">EHO59_16470</name>
</gene>
<evidence type="ECO:0000256" key="1">
    <source>
        <dbReference type="SAM" id="Phobius"/>
    </source>
</evidence>
<feature type="transmembrane region" description="Helical" evidence="1">
    <location>
        <begin position="57"/>
        <end position="75"/>
    </location>
</feature>
<accession>A0A4R9FMJ7</accession>
<dbReference type="PANTHER" id="PTHR42208:SF1">
    <property type="entry name" value="HEAVY METAL TRANSPORTER"/>
    <property type="match status" value="1"/>
</dbReference>
<reference evidence="3" key="1">
    <citation type="journal article" date="2019" name="PLoS Negl. Trop. Dis.">
        <title>Revisiting the worldwide diversity of Leptospira species in the environment.</title>
        <authorList>
            <person name="Vincent A.T."/>
            <person name="Schiettekatte O."/>
            <person name="Bourhy P."/>
            <person name="Veyrier F.J."/>
            <person name="Picardeau M."/>
        </authorList>
    </citation>
    <scope>NUCLEOTIDE SEQUENCE [LARGE SCALE GENOMIC DNA]</scope>
    <source>
        <strain evidence="3">SSS9</strain>
    </source>
</reference>
<keyword evidence="1" id="KW-0812">Transmembrane</keyword>
<proteinExistence type="predicted"/>
<evidence type="ECO:0000313" key="4">
    <source>
        <dbReference type="Proteomes" id="UP000297453"/>
    </source>
</evidence>
<dbReference type="EMBL" id="RQEP01000019">
    <property type="protein sequence ID" value="TGJ99454.1"/>
    <property type="molecule type" value="Genomic_DNA"/>
</dbReference>
<dbReference type="PANTHER" id="PTHR42208">
    <property type="entry name" value="HEAVY METAL TRANSPORTER-RELATED"/>
    <property type="match status" value="1"/>
</dbReference>
<dbReference type="InterPro" id="IPR039447">
    <property type="entry name" value="UreH-like_TM_dom"/>
</dbReference>
<feature type="transmembrane region" description="Helical" evidence="1">
    <location>
        <begin position="174"/>
        <end position="197"/>
    </location>
</feature>
<evidence type="ECO:0000259" key="2">
    <source>
        <dbReference type="Pfam" id="PF13386"/>
    </source>
</evidence>
<protein>
    <submittedName>
        <fullName evidence="3">Sulfite exporter TauE/SafE family protein</fullName>
    </submittedName>
</protein>
<dbReference type="Pfam" id="PF13386">
    <property type="entry name" value="DsbD_2"/>
    <property type="match status" value="1"/>
</dbReference>
<dbReference type="AlphaFoldDB" id="A0A4R9FMJ7"/>
<feature type="transmembrane region" description="Helical" evidence="1">
    <location>
        <begin position="209"/>
        <end position="225"/>
    </location>
</feature>
<dbReference type="OrthoDB" id="9800141at2"/>
<name>A0A4R9FMJ7_9LEPT</name>
<evidence type="ECO:0000313" key="3">
    <source>
        <dbReference type="EMBL" id="TGJ99454.1"/>
    </source>
</evidence>